<dbReference type="STRING" id="394221.Mmar10_0455"/>
<dbReference type="AlphaFoldDB" id="Q0ASI9"/>
<dbReference type="InterPro" id="IPR010237">
    <property type="entry name" value="Pyr-5-nucltdase"/>
</dbReference>
<dbReference type="Pfam" id="PF00702">
    <property type="entry name" value="Hydrolase"/>
    <property type="match status" value="1"/>
</dbReference>
<dbReference type="InterPro" id="IPR023214">
    <property type="entry name" value="HAD_sf"/>
</dbReference>
<organism evidence="1 2">
    <name type="scientific">Maricaulis maris (strain MCS10)</name>
    <name type="common">Caulobacter maris</name>
    <dbReference type="NCBI Taxonomy" id="394221"/>
    <lineage>
        <taxon>Bacteria</taxon>
        <taxon>Pseudomonadati</taxon>
        <taxon>Pseudomonadota</taxon>
        <taxon>Alphaproteobacteria</taxon>
        <taxon>Maricaulales</taxon>
        <taxon>Maricaulaceae</taxon>
        <taxon>Maricaulis</taxon>
    </lineage>
</organism>
<sequence>MADNNADSRADMRHITHWVFDLDNTLYPSDAPIMAQVDRRMTQYVARLLALPEDEARTVQKTYWRDYGTTLNGLMANHDVDLRDFLDFVHDVDPTVITPHPELANRIKALPGKRLVYTNGSLGHAENILDHMGLTHLFDDIFDVEASGFQPKPHQAGFDSFVSRFALPVPESVFFEDSVRNLKTAHDMGFTTVLVRAKHGPRDEESAAPDEHPDHVHHAVDCLPTFLGSLRTAATPDDET</sequence>
<dbReference type="SFLD" id="SFLDG01132">
    <property type="entry name" value="C1.5.3:_5'-Nucleotidase_Like"/>
    <property type="match status" value="1"/>
</dbReference>
<dbReference type="NCBIfam" id="TIGR01509">
    <property type="entry name" value="HAD-SF-IA-v3"/>
    <property type="match status" value="1"/>
</dbReference>
<dbReference type="PANTHER" id="PTHR12725:SF117">
    <property type="entry name" value="HALOACID DEHALOGENASE-LIKE HYDROLASE"/>
    <property type="match status" value="1"/>
</dbReference>
<dbReference type="NCBIfam" id="TIGR01993">
    <property type="entry name" value="Pyr-5-nucltdase"/>
    <property type="match status" value="1"/>
</dbReference>
<name>Q0ASI9_MARMM</name>
<dbReference type="SUPFAM" id="SSF56784">
    <property type="entry name" value="HAD-like"/>
    <property type="match status" value="1"/>
</dbReference>
<evidence type="ECO:0000313" key="2">
    <source>
        <dbReference type="Proteomes" id="UP000001964"/>
    </source>
</evidence>
<dbReference type="RefSeq" id="WP_011642395.1">
    <property type="nucleotide sequence ID" value="NC_008347.1"/>
</dbReference>
<protein>
    <submittedName>
        <fullName evidence="1">Pyrimidine 5'-nucleotidase</fullName>
    </submittedName>
</protein>
<gene>
    <name evidence="1" type="ordered locus">Mmar10_0455</name>
</gene>
<dbReference type="eggNOG" id="COG1011">
    <property type="taxonomic scope" value="Bacteria"/>
</dbReference>
<dbReference type="EMBL" id="CP000449">
    <property type="protein sequence ID" value="ABI64748.1"/>
    <property type="molecule type" value="Genomic_DNA"/>
</dbReference>
<dbReference type="InterPro" id="IPR036412">
    <property type="entry name" value="HAD-like_sf"/>
</dbReference>
<dbReference type="OrthoDB" id="9803141at2"/>
<keyword evidence="2" id="KW-1185">Reference proteome</keyword>
<evidence type="ECO:0000313" key="1">
    <source>
        <dbReference type="EMBL" id="ABI64748.1"/>
    </source>
</evidence>
<dbReference type="HOGENOM" id="CLU_059493_2_1_5"/>
<dbReference type="SFLD" id="SFLDS00003">
    <property type="entry name" value="Haloacid_Dehalogenase"/>
    <property type="match status" value="1"/>
</dbReference>
<accession>Q0ASI9</accession>
<dbReference type="Gene3D" id="3.40.50.1000">
    <property type="entry name" value="HAD superfamily/HAD-like"/>
    <property type="match status" value="1"/>
</dbReference>
<proteinExistence type="predicted"/>
<dbReference type="Gene3D" id="1.10.150.450">
    <property type="match status" value="1"/>
</dbReference>
<dbReference type="InterPro" id="IPR006439">
    <property type="entry name" value="HAD-SF_hydro_IA"/>
</dbReference>
<dbReference type="SFLD" id="SFLDG01129">
    <property type="entry name" value="C1.5:_HAD__Beta-PGM__Phosphata"/>
    <property type="match status" value="1"/>
</dbReference>
<dbReference type="Proteomes" id="UP000001964">
    <property type="component" value="Chromosome"/>
</dbReference>
<dbReference type="KEGG" id="mmr:Mmar10_0455"/>
<dbReference type="PANTHER" id="PTHR12725">
    <property type="entry name" value="HALOACID DEHALOGENASE-LIKE HYDROLASE"/>
    <property type="match status" value="1"/>
</dbReference>
<reference evidence="1 2" key="1">
    <citation type="submission" date="2006-08" db="EMBL/GenBank/DDBJ databases">
        <title>Complete sequence of Maricaulis maris MCS10.</title>
        <authorList>
            <consortium name="US DOE Joint Genome Institute"/>
            <person name="Copeland A."/>
            <person name="Lucas S."/>
            <person name="Lapidus A."/>
            <person name="Barry K."/>
            <person name="Detter J.C."/>
            <person name="Glavina del Rio T."/>
            <person name="Hammon N."/>
            <person name="Israni S."/>
            <person name="Dalin E."/>
            <person name="Tice H."/>
            <person name="Pitluck S."/>
            <person name="Saunders E."/>
            <person name="Brettin T."/>
            <person name="Bruce D."/>
            <person name="Han C."/>
            <person name="Tapia R."/>
            <person name="Gilna P."/>
            <person name="Schmutz J."/>
            <person name="Larimer F."/>
            <person name="Land M."/>
            <person name="Hauser L."/>
            <person name="Kyrpides N."/>
            <person name="Mikhailova N."/>
            <person name="Viollier P."/>
            <person name="Stephens C."/>
            <person name="Richardson P."/>
        </authorList>
    </citation>
    <scope>NUCLEOTIDE SEQUENCE [LARGE SCALE GENOMIC DNA]</scope>
    <source>
        <strain evidence="1 2">MCS10</strain>
    </source>
</reference>